<evidence type="ECO:0000313" key="3">
    <source>
        <dbReference type="Proteomes" id="UP000605148"/>
    </source>
</evidence>
<dbReference type="OrthoDB" id="9792500at2"/>
<dbReference type="Proteomes" id="UP000605148">
    <property type="component" value="Unassembled WGS sequence"/>
</dbReference>
<keyword evidence="3" id="KW-1185">Reference proteome</keyword>
<evidence type="ECO:0000259" key="1">
    <source>
        <dbReference type="Pfam" id="PF00582"/>
    </source>
</evidence>
<dbReference type="InterPro" id="IPR006016">
    <property type="entry name" value="UspA"/>
</dbReference>
<dbReference type="Pfam" id="PF00582">
    <property type="entry name" value="Usp"/>
    <property type="match status" value="1"/>
</dbReference>
<dbReference type="SUPFAM" id="SSF52402">
    <property type="entry name" value="Adenine nucleotide alpha hydrolases-like"/>
    <property type="match status" value="1"/>
</dbReference>
<dbReference type="RefSeq" id="WP_150494540.1">
    <property type="nucleotide sequence ID" value="NZ_VXDC01000001.1"/>
</dbReference>
<comment type="caution">
    <text evidence="2">The sequence shown here is derived from an EMBL/GenBank/DDBJ whole genome shotgun (WGS) entry which is preliminary data.</text>
</comment>
<dbReference type="InterPro" id="IPR014729">
    <property type="entry name" value="Rossmann-like_a/b/a_fold"/>
</dbReference>
<evidence type="ECO:0000313" key="2">
    <source>
        <dbReference type="EMBL" id="GGB31958.1"/>
    </source>
</evidence>
<reference evidence="2" key="1">
    <citation type="journal article" date="2014" name="Int. J. Syst. Evol. Microbiol.">
        <title>Complete genome sequence of Corynebacterium casei LMG S-19264T (=DSM 44701T), isolated from a smear-ripened cheese.</title>
        <authorList>
            <consortium name="US DOE Joint Genome Institute (JGI-PGF)"/>
            <person name="Walter F."/>
            <person name="Albersmeier A."/>
            <person name="Kalinowski J."/>
            <person name="Ruckert C."/>
        </authorList>
    </citation>
    <scope>NUCLEOTIDE SEQUENCE</scope>
    <source>
        <strain evidence="2">CGMCC 1.12426</strain>
    </source>
</reference>
<gene>
    <name evidence="2" type="ORF">GCM10011316_00020</name>
</gene>
<accession>A0A916WT10</accession>
<name>A0A916WT10_9HYPH</name>
<proteinExistence type="predicted"/>
<dbReference type="CDD" id="cd00293">
    <property type="entry name" value="USP-like"/>
    <property type="match status" value="1"/>
</dbReference>
<sequence length="139" mass="14814">MFRKIMMPIDLAHADKLEKARTAGADLARHYGVPICYVAVAPSTPGALGHNPSEFAAKVEAFGSSEAERFGITVETKALTSHDPTVDLDNTLLKAVDDIGADVVIMASHIPNIADRLWPSNGGTIASRSKASVFVIRDN</sequence>
<reference evidence="2" key="2">
    <citation type="submission" date="2020-09" db="EMBL/GenBank/DDBJ databases">
        <authorList>
            <person name="Sun Q."/>
            <person name="Zhou Y."/>
        </authorList>
    </citation>
    <scope>NUCLEOTIDE SEQUENCE</scope>
    <source>
        <strain evidence="2">CGMCC 1.12426</strain>
    </source>
</reference>
<organism evidence="2 3">
    <name type="scientific">Roseibium aquae</name>
    <dbReference type="NCBI Taxonomy" id="1323746"/>
    <lineage>
        <taxon>Bacteria</taxon>
        <taxon>Pseudomonadati</taxon>
        <taxon>Pseudomonadota</taxon>
        <taxon>Alphaproteobacteria</taxon>
        <taxon>Hyphomicrobiales</taxon>
        <taxon>Stappiaceae</taxon>
        <taxon>Roseibium</taxon>
    </lineage>
</organism>
<feature type="domain" description="UspA" evidence="1">
    <location>
        <begin position="1"/>
        <end position="137"/>
    </location>
</feature>
<dbReference type="AlphaFoldDB" id="A0A916WT10"/>
<protein>
    <recommendedName>
        <fullName evidence="1">UspA domain-containing protein</fullName>
    </recommendedName>
</protein>
<dbReference type="Gene3D" id="3.40.50.620">
    <property type="entry name" value="HUPs"/>
    <property type="match status" value="1"/>
</dbReference>
<dbReference type="EMBL" id="BMFA01000001">
    <property type="protein sequence ID" value="GGB31958.1"/>
    <property type="molecule type" value="Genomic_DNA"/>
</dbReference>